<dbReference type="OrthoDB" id="9794223at2"/>
<accession>A0A5R8XYG2</accession>
<dbReference type="Proteomes" id="UP000308901">
    <property type="component" value="Unassembled WGS sequence"/>
</dbReference>
<evidence type="ECO:0000313" key="21">
    <source>
        <dbReference type="Proteomes" id="UP000308901"/>
    </source>
</evidence>
<evidence type="ECO:0000256" key="3">
    <source>
        <dbReference type="ARBA" id="ARBA00004663"/>
    </source>
</evidence>
<evidence type="ECO:0000313" key="20">
    <source>
        <dbReference type="EMBL" id="TLP36301.1"/>
    </source>
</evidence>
<reference evidence="20 21" key="1">
    <citation type="submission" date="2019-05" db="EMBL/GenBank/DDBJ databases">
        <title>Arcobacter sp. nov., isolated from sea sediment.</title>
        <authorList>
            <person name="Kim W."/>
        </authorList>
    </citation>
    <scope>NUCLEOTIDE SEQUENCE [LARGE SCALE GENOMIC DNA]</scope>
    <source>
        <strain evidence="20 21">CAU 1517</strain>
    </source>
</reference>
<evidence type="ECO:0000256" key="16">
    <source>
        <dbReference type="ARBA" id="ARBA00032853"/>
    </source>
</evidence>
<evidence type="ECO:0000256" key="9">
    <source>
        <dbReference type="ARBA" id="ARBA00022679"/>
    </source>
</evidence>
<dbReference type="EMBL" id="VANU01000006">
    <property type="protein sequence ID" value="TLP36301.1"/>
    <property type="molecule type" value="Genomic_DNA"/>
</dbReference>
<dbReference type="GO" id="GO:0008818">
    <property type="term" value="F:cobalamin 5'-phosphate synthase activity"/>
    <property type="evidence" value="ECO:0007669"/>
    <property type="project" value="UniProtKB-UniRule"/>
</dbReference>
<feature type="transmembrane region" description="Helical" evidence="19">
    <location>
        <begin position="36"/>
        <end position="59"/>
    </location>
</feature>
<keyword evidence="8 19" id="KW-0169">Cobalamin biosynthesis</keyword>
<keyword evidence="7 19" id="KW-1003">Cell membrane</keyword>
<keyword evidence="13 19" id="KW-0472">Membrane</keyword>
<dbReference type="InterPro" id="IPR003805">
    <property type="entry name" value="CobS"/>
</dbReference>
<evidence type="ECO:0000256" key="18">
    <source>
        <dbReference type="ARBA" id="ARBA00049504"/>
    </source>
</evidence>
<feature type="transmembrane region" description="Helical" evidence="19">
    <location>
        <begin position="143"/>
        <end position="160"/>
    </location>
</feature>
<dbReference type="GO" id="GO:0009236">
    <property type="term" value="P:cobalamin biosynthetic process"/>
    <property type="evidence" value="ECO:0007669"/>
    <property type="project" value="UniProtKB-UniRule"/>
</dbReference>
<dbReference type="AlphaFoldDB" id="A0A5R8XYG2"/>
<sequence>MSKINDIKLGLKFSVSYFSILPINFKENDDLSKKDILNYMLFFFPFVGFILGLITLTILNLTTNLAWISSIIAAVVYMVLYGFLHTEAILDVVDAIYAKHSNKDAYEVIKDPTVGAMGVLYSVVFVILKISFLVFLFKNHYEFHLLVVLMLSRLMVLYNIKLFDFKSYFVETLKKSLSSNCLIFSTIFVSILSIFIIGFKFLWILILSFIFLIVVTNFLKNKLGFLNGDTIGATLELNELFMLFTILIFFV</sequence>
<keyword evidence="21" id="KW-1185">Reference proteome</keyword>
<comment type="cofactor">
    <cofactor evidence="1 19">
        <name>Mg(2+)</name>
        <dbReference type="ChEBI" id="CHEBI:18420"/>
    </cofactor>
</comment>
<evidence type="ECO:0000256" key="12">
    <source>
        <dbReference type="ARBA" id="ARBA00022989"/>
    </source>
</evidence>
<dbReference type="PANTHER" id="PTHR34148">
    <property type="entry name" value="ADENOSYLCOBINAMIDE-GDP RIBAZOLETRANSFERASE"/>
    <property type="match status" value="1"/>
</dbReference>
<comment type="pathway">
    <text evidence="3 19">Cofactor biosynthesis; adenosylcobalamin biosynthesis; adenosylcobalamin from cob(II)yrinate a,c-diamide: step 7/7.</text>
</comment>
<evidence type="ECO:0000256" key="10">
    <source>
        <dbReference type="ARBA" id="ARBA00022692"/>
    </source>
</evidence>
<evidence type="ECO:0000256" key="6">
    <source>
        <dbReference type="ARBA" id="ARBA00015850"/>
    </source>
</evidence>
<comment type="caution">
    <text evidence="20">The sequence shown here is derived from an EMBL/GenBank/DDBJ whole genome shotgun (WGS) entry which is preliminary data.</text>
</comment>
<dbReference type="Pfam" id="PF02654">
    <property type="entry name" value="CobS"/>
    <property type="match status" value="1"/>
</dbReference>
<feature type="transmembrane region" description="Helical" evidence="19">
    <location>
        <begin position="231"/>
        <end position="250"/>
    </location>
</feature>
<feature type="transmembrane region" description="Helical" evidence="19">
    <location>
        <begin position="119"/>
        <end position="137"/>
    </location>
</feature>
<dbReference type="RefSeq" id="WP_138153531.1">
    <property type="nucleotide sequence ID" value="NZ_VANU01000006.1"/>
</dbReference>
<feature type="transmembrane region" description="Helical" evidence="19">
    <location>
        <begin position="203"/>
        <end position="219"/>
    </location>
</feature>
<comment type="catalytic activity">
    <reaction evidence="17 19">
        <text>alpha-ribazole + adenosylcob(III)inamide-GDP = adenosylcob(III)alamin + GMP + H(+)</text>
        <dbReference type="Rhea" id="RHEA:16049"/>
        <dbReference type="ChEBI" id="CHEBI:10329"/>
        <dbReference type="ChEBI" id="CHEBI:15378"/>
        <dbReference type="ChEBI" id="CHEBI:18408"/>
        <dbReference type="ChEBI" id="CHEBI:58115"/>
        <dbReference type="ChEBI" id="CHEBI:60487"/>
        <dbReference type="EC" id="2.7.8.26"/>
    </reaction>
</comment>
<proteinExistence type="inferred from homology"/>
<dbReference type="UniPathway" id="UPA00148">
    <property type="reaction ID" value="UER00238"/>
</dbReference>
<evidence type="ECO:0000256" key="11">
    <source>
        <dbReference type="ARBA" id="ARBA00022842"/>
    </source>
</evidence>
<evidence type="ECO:0000256" key="5">
    <source>
        <dbReference type="ARBA" id="ARBA00013200"/>
    </source>
</evidence>
<dbReference type="GO" id="GO:0051073">
    <property type="term" value="F:adenosylcobinamide-GDP ribazoletransferase activity"/>
    <property type="evidence" value="ECO:0007669"/>
    <property type="project" value="UniProtKB-UniRule"/>
</dbReference>
<comment type="subcellular location">
    <subcellularLocation>
        <location evidence="2 19">Cell membrane</location>
        <topology evidence="2 19">Multi-pass membrane protein</topology>
    </subcellularLocation>
</comment>
<evidence type="ECO:0000256" key="7">
    <source>
        <dbReference type="ARBA" id="ARBA00022475"/>
    </source>
</evidence>
<evidence type="ECO:0000256" key="13">
    <source>
        <dbReference type="ARBA" id="ARBA00023136"/>
    </source>
</evidence>
<evidence type="ECO:0000256" key="2">
    <source>
        <dbReference type="ARBA" id="ARBA00004651"/>
    </source>
</evidence>
<evidence type="ECO:0000256" key="15">
    <source>
        <dbReference type="ARBA" id="ARBA00032605"/>
    </source>
</evidence>
<comment type="function">
    <text evidence="14 19">Joins adenosylcobinamide-GDP and alpha-ribazole to generate adenosylcobalamin (Ado-cobalamin). Also synthesizes adenosylcobalamin 5'-phosphate from adenosylcobinamide-GDP and alpha-ribazole 5'-phosphate.</text>
</comment>
<dbReference type="PANTHER" id="PTHR34148:SF1">
    <property type="entry name" value="ADENOSYLCOBINAMIDE-GDP RIBAZOLETRANSFERASE"/>
    <property type="match status" value="1"/>
</dbReference>
<organism evidence="20 21">
    <name type="scientific">Arcobacter arenosus</name>
    <dbReference type="NCBI Taxonomy" id="2576037"/>
    <lineage>
        <taxon>Bacteria</taxon>
        <taxon>Pseudomonadati</taxon>
        <taxon>Campylobacterota</taxon>
        <taxon>Epsilonproteobacteria</taxon>
        <taxon>Campylobacterales</taxon>
        <taxon>Arcobacteraceae</taxon>
        <taxon>Arcobacter</taxon>
    </lineage>
</organism>
<evidence type="ECO:0000256" key="8">
    <source>
        <dbReference type="ARBA" id="ARBA00022573"/>
    </source>
</evidence>
<evidence type="ECO:0000256" key="1">
    <source>
        <dbReference type="ARBA" id="ARBA00001946"/>
    </source>
</evidence>
<gene>
    <name evidence="19" type="primary">cobS</name>
    <name evidence="20" type="ORF">FDK22_13635</name>
</gene>
<evidence type="ECO:0000256" key="17">
    <source>
        <dbReference type="ARBA" id="ARBA00048623"/>
    </source>
</evidence>
<feature type="transmembrane region" description="Helical" evidence="19">
    <location>
        <begin position="181"/>
        <end position="197"/>
    </location>
</feature>
<keyword evidence="12 19" id="KW-1133">Transmembrane helix</keyword>
<name>A0A5R8XYG2_9BACT</name>
<protein>
    <recommendedName>
        <fullName evidence="6 19">Adenosylcobinamide-GDP ribazoletransferase</fullName>
        <ecNumber evidence="5 19">2.7.8.26</ecNumber>
    </recommendedName>
    <alternativeName>
        <fullName evidence="16 19">Cobalamin synthase</fullName>
    </alternativeName>
    <alternativeName>
        <fullName evidence="15 19">Cobalamin-5'-phosphate synthase</fullName>
    </alternativeName>
</protein>
<keyword evidence="11 19" id="KW-0460">Magnesium</keyword>
<dbReference type="HAMAP" id="MF_00719">
    <property type="entry name" value="CobS"/>
    <property type="match status" value="1"/>
</dbReference>
<dbReference type="GO" id="GO:0005886">
    <property type="term" value="C:plasma membrane"/>
    <property type="evidence" value="ECO:0007669"/>
    <property type="project" value="UniProtKB-SubCell"/>
</dbReference>
<dbReference type="EC" id="2.7.8.26" evidence="5 19"/>
<evidence type="ECO:0000256" key="4">
    <source>
        <dbReference type="ARBA" id="ARBA00010561"/>
    </source>
</evidence>
<evidence type="ECO:0000256" key="19">
    <source>
        <dbReference type="HAMAP-Rule" id="MF_00719"/>
    </source>
</evidence>
<keyword evidence="9 19" id="KW-0808">Transferase</keyword>
<keyword evidence="10 19" id="KW-0812">Transmembrane</keyword>
<evidence type="ECO:0000256" key="14">
    <source>
        <dbReference type="ARBA" id="ARBA00025228"/>
    </source>
</evidence>
<comment type="similarity">
    <text evidence="4 19">Belongs to the CobS family.</text>
</comment>
<comment type="catalytic activity">
    <reaction evidence="18 19">
        <text>alpha-ribazole 5'-phosphate + adenosylcob(III)inamide-GDP = adenosylcob(III)alamin 5'-phosphate + GMP + H(+)</text>
        <dbReference type="Rhea" id="RHEA:23560"/>
        <dbReference type="ChEBI" id="CHEBI:15378"/>
        <dbReference type="ChEBI" id="CHEBI:57918"/>
        <dbReference type="ChEBI" id="CHEBI:58115"/>
        <dbReference type="ChEBI" id="CHEBI:60487"/>
        <dbReference type="ChEBI" id="CHEBI:60493"/>
        <dbReference type="EC" id="2.7.8.26"/>
    </reaction>
</comment>
<feature type="transmembrane region" description="Helical" evidence="19">
    <location>
        <begin position="65"/>
        <end position="84"/>
    </location>
</feature>